<dbReference type="GO" id="GO:0006730">
    <property type="term" value="P:one-carbon metabolic process"/>
    <property type="evidence" value="ECO:0007669"/>
    <property type="project" value="TreeGrafter"/>
</dbReference>
<evidence type="ECO:0000256" key="3">
    <source>
        <dbReference type="ARBA" id="ARBA00004470"/>
    </source>
</evidence>
<comment type="cofactor">
    <cofactor evidence="1 10">
        <name>Zn(2+)</name>
        <dbReference type="ChEBI" id="CHEBI:29105"/>
    </cofactor>
</comment>
<dbReference type="InterPro" id="IPR018338">
    <property type="entry name" value="Carbonic_anhydrase_a-class_CS"/>
</dbReference>
<organism evidence="12">
    <name type="scientific">Rhizophora mucronata</name>
    <name type="common">Asiatic mangrove</name>
    <dbReference type="NCBI Taxonomy" id="61149"/>
    <lineage>
        <taxon>Eukaryota</taxon>
        <taxon>Viridiplantae</taxon>
        <taxon>Streptophyta</taxon>
        <taxon>Embryophyta</taxon>
        <taxon>Tracheophyta</taxon>
        <taxon>Spermatophyta</taxon>
        <taxon>Magnoliopsida</taxon>
        <taxon>eudicotyledons</taxon>
        <taxon>Gunneridae</taxon>
        <taxon>Pentapetalae</taxon>
        <taxon>rosids</taxon>
        <taxon>fabids</taxon>
        <taxon>Malpighiales</taxon>
        <taxon>Rhizophoraceae</taxon>
        <taxon>Rhizophora</taxon>
    </lineage>
</organism>
<evidence type="ECO:0000313" key="12">
    <source>
        <dbReference type="EMBL" id="MBX35187.1"/>
    </source>
</evidence>
<evidence type="ECO:0000256" key="9">
    <source>
        <dbReference type="ARBA" id="ARBA00048348"/>
    </source>
</evidence>
<evidence type="ECO:0000256" key="8">
    <source>
        <dbReference type="ARBA" id="ARBA00023239"/>
    </source>
</evidence>
<proteinExistence type="inferred from homology"/>
<dbReference type="GO" id="GO:0009570">
    <property type="term" value="C:chloroplast stroma"/>
    <property type="evidence" value="ECO:0007669"/>
    <property type="project" value="UniProtKB-SubCell"/>
</dbReference>
<evidence type="ECO:0000256" key="7">
    <source>
        <dbReference type="ARBA" id="ARBA00022833"/>
    </source>
</evidence>
<dbReference type="CDD" id="cd03124">
    <property type="entry name" value="alpha_CA_prokaryotic_like"/>
    <property type="match status" value="1"/>
</dbReference>
<feature type="chain" id="PRO_5025096715" description="Carbonic anhydrase" evidence="10">
    <location>
        <begin position="22"/>
        <end position="268"/>
    </location>
</feature>
<evidence type="ECO:0000256" key="1">
    <source>
        <dbReference type="ARBA" id="ARBA00001947"/>
    </source>
</evidence>
<dbReference type="InterPro" id="IPR036398">
    <property type="entry name" value="CA_dom_sf"/>
</dbReference>
<keyword evidence="8 10" id="KW-0456">Lyase</keyword>
<dbReference type="EC" id="4.2.1.1" evidence="5 10"/>
<dbReference type="GO" id="GO:0004089">
    <property type="term" value="F:carbonate dehydratase activity"/>
    <property type="evidence" value="ECO:0007669"/>
    <property type="project" value="UniProtKB-UniRule"/>
</dbReference>
<evidence type="ECO:0000256" key="5">
    <source>
        <dbReference type="ARBA" id="ARBA00012925"/>
    </source>
</evidence>
<dbReference type="EMBL" id="GGEC01054703">
    <property type="protein sequence ID" value="MBX35187.1"/>
    <property type="molecule type" value="Transcribed_RNA"/>
</dbReference>
<feature type="domain" description="Alpha-carbonic anhydrase" evidence="11">
    <location>
        <begin position="27"/>
        <end position="265"/>
    </location>
</feature>
<dbReference type="AlphaFoldDB" id="A0A2P2MY91"/>
<dbReference type="SUPFAM" id="SSF51069">
    <property type="entry name" value="Carbonic anhydrase"/>
    <property type="match status" value="1"/>
</dbReference>
<comment type="catalytic activity">
    <reaction evidence="9 10">
        <text>hydrogencarbonate + H(+) = CO2 + H2O</text>
        <dbReference type="Rhea" id="RHEA:10748"/>
        <dbReference type="ChEBI" id="CHEBI:15377"/>
        <dbReference type="ChEBI" id="CHEBI:15378"/>
        <dbReference type="ChEBI" id="CHEBI:16526"/>
        <dbReference type="ChEBI" id="CHEBI:17544"/>
        <dbReference type="EC" id="4.2.1.1"/>
    </reaction>
</comment>
<name>A0A2P2MY91_RHIMU</name>
<reference evidence="12" key="1">
    <citation type="submission" date="2018-02" db="EMBL/GenBank/DDBJ databases">
        <title>Rhizophora mucronata_Transcriptome.</title>
        <authorList>
            <person name="Meera S.P."/>
            <person name="Sreeshan A."/>
            <person name="Augustine A."/>
        </authorList>
    </citation>
    <scope>NUCLEOTIDE SEQUENCE</scope>
    <source>
        <tissue evidence="12">Leaf</tissue>
    </source>
</reference>
<evidence type="ECO:0000256" key="10">
    <source>
        <dbReference type="RuleBase" id="RU367011"/>
    </source>
</evidence>
<dbReference type="InterPro" id="IPR041891">
    <property type="entry name" value="Alpha_CA_prokaryot-like"/>
</dbReference>
<dbReference type="PANTHER" id="PTHR18952:SF236">
    <property type="entry name" value="ALPHA CARBONIC ANHYDRASE 1, CHLOROPLASTIC"/>
    <property type="match status" value="1"/>
</dbReference>
<dbReference type="PROSITE" id="PS51144">
    <property type="entry name" value="ALPHA_CA_2"/>
    <property type="match status" value="1"/>
</dbReference>
<dbReference type="GO" id="GO:0008270">
    <property type="term" value="F:zinc ion binding"/>
    <property type="evidence" value="ECO:0007669"/>
    <property type="project" value="UniProtKB-UniRule"/>
</dbReference>
<accession>A0A2P2MY91</accession>
<keyword evidence="6 10" id="KW-0479">Metal-binding</keyword>
<dbReference type="Gene3D" id="3.10.200.10">
    <property type="entry name" value="Alpha carbonic anhydrase"/>
    <property type="match status" value="1"/>
</dbReference>
<sequence>MVPQFSFSVFPFVVLFAVASAEVHELTHFTYSGEQGPDHWGSLSPSSSACSSGKSQSPVNIKKDEIVKSKDWKPLIRNYERANATLINNGFNVAVHYESDAGVLILDGKNYTLNGIHWHIPSEHQIDGVLYDAELHLVHQATSDKSLSVVSILFEYGDSDPFVAKLEGELDKLAKETCGEDEQAHIPLGTVDNRLLRKHTRNYYRYVGSLTTPPCTENVVWNILGKVRKISKEQVAALTAPLADVNKKNARPVQELNGRKVELYSELD</sequence>
<dbReference type="Pfam" id="PF00194">
    <property type="entry name" value="Carb_anhydrase"/>
    <property type="match status" value="1"/>
</dbReference>
<dbReference type="InterPro" id="IPR023561">
    <property type="entry name" value="Carbonic_anhydrase_a-class"/>
</dbReference>
<comment type="subcellular location">
    <subcellularLocation>
        <location evidence="3">Plastid</location>
        <location evidence="3">Chloroplast stroma</location>
    </subcellularLocation>
</comment>
<evidence type="ECO:0000256" key="6">
    <source>
        <dbReference type="ARBA" id="ARBA00022723"/>
    </source>
</evidence>
<evidence type="ECO:0000256" key="4">
    <source>
        <dbReference type="ARBA" id="ARBA00006365"/>
    </source>
</evidence>
<dbReference type="PANTHER" id="PTHR18952">
    <property type="entry name" value="CARBONIC ANHYDRASE"/>
    <property type="match status" value="1"/>
</dbReference>
<evidence type="ECO:0000256" key="2">
    <source>
        <dbReference type="ARBA" id="ARBA00002904"/>
    </source>
</evidence>
<dbReference type="InterPro" id="IPR001148">
    <property type="entry name" value="CA_dom"/>
</dbReference>
<comment type="similarity">
    <text evidence="4">Belongs to the alpha-class carbonic anhydrase family.</text>
</comment>
<keyword evidence="10" id="KW-0732">Signal</keyword>
<comment type="function">
    <text evidence="2 10">Reversible hydration of carbon dioxide.</text>
</comment>
<feature type="signal peptide" evidence="10">
    <location>
        <begin position="1"/>
        <end position="21"/>
    </location>
</feature>
<comment type="similarity">
    <text evidence="10">Belongs to the alpha-carbonic anhydrase family.</text>
</comment>
<dbReference type="PROSITE" id="PS00162">
    <property type="entry name" value="ALPHA_CA_1"/>
    <property type="match status" value="1"/>
</dbReference>
<protein>
    <recommendedName>
        <fullName evidence="5 10">Carbonic anhydrase</fullName>
        <ecNumber evidence="5 10">4.2.1.1</ecNumber>
    </recommendedName>
</protein>
<dbReference type="SMART" id="SM01057">
    <property type="entry name" value="Carb_anhydrase"/>
    <property type="match status" value="1"/>
</dbReference>
<keyword evidence="7 10" id="KW-0862">Zinc</keyword>
<evidence type="ECO:0000259" key="11">
    <source>
        <dbReference type="PROSITE" id="PS51144"/>
    </source>
</evidence>